<protein>
    <submittedName>
        <fullName evidence="1">17656_t:CDS:1</fullName>
    </submittedName>
</protein>
<dbReference type="EMBL" id="CAJVPY010013846">
    <property type="protein sequence ID" value="CAG8743087.1"/>
    <property type="molecule type" value="Genomic_DNA"/>
</dbReference>
<dbReference type="Proteomes" id="UP000789405">
    <property type="component" value="Unassembled WGS sequence"/>
</dbReference>
<reference evidence="1" key="1">
    <citation type="submission" date="2021-06" db="EMBL/GenBank/DDBJ databases">
        <authorList>
            <person name="Kallberg Y."/>
            <person name="Tangrot J."/>
            <person name="Rosling A."/>
        </authorList>
    </citation>
    <scope>NUCLEOTIDE SEQUENCE</scope>
    <source>
        <strain evidence="1">MA453B</strain>
    </source>
</reference>
<accession>A0A9N9IP96</accession>
<evidence type="ECO:0000313" key="1">
    <source>
        <dbReference type="EMBL" id="CAG8743087.1"/>
    </source>
</evidence>
<name>A0A9N9IP96_9GLOM</name>
<keyword evidence="2" id="KW-1185">Reference proteome</keyword>
<comment type="caution">
    <text evidence="1">The sequence shown here is derived from an EMBL/GenBank/DDBJ whole genome shotgun (WGS) entry which is preliminary data.</text>
</comment>
<proteinExistence type="predicted"/>
<organism evidence="1 2">
    <name type="scientific">Dentiscutata erythropus</name>
    <dbReference type="NCBI Taxonomy" id="1348616"/>
    <lineage>
        <taxon>Eukaryota</taxon>
        <taxon>Fungi</taxon>
        <taxon>Fungi incertae sedis</taxon>
        <taxon>Mucoromycota</taxon>
        <taxon>Glomeromycotina</taxon>
        <taxon>Glomeromycetes</taxon>
        <taxon>Diversisporales</taxon>
        <taxon>Gigasporaceae</taxon>
        <taxon>Dentiscutata</taxon>
    </lineage>
</organism>
<evidence type="ECO:0000313" key="2">
    <source>
        <dbReference type="Proteomes" id="UP000789405"/>
    </source>
</evidence>
<gene>
    <name evidence="1" type="ORF">DERYTH_LOCUS16178</name>
</gene>
<dbReference type="OrthoDB" id="2312778at2759"/>
<sequence length="215" mass="25487">MIQILPNELQIEILNYVIIETKTICKKWNSFVPLVMHKAVISVLNSGLKLELTYWNDTKQIKKLLPTYDDYTKTFTFLFDNPENDFSKPLNDHKVSFIAFVERNENNPLNNPFPIKLGVELGDLTFPEFINNDIYKYDFDHRSNIRFKREIKNNEEGESISCVKLYSFTIEAWKLCYILDSLNCDTEASFLKDGFKYKDCGYDWWNEYGMIRFSM</sequence>
<dbReference type="AlphaFoldDB" id="A0A9N9IP96"/>